<keyword evidence="5 12" id="KW-0812">Transmembrane</keyword>
<dbReference type="Pfam" id="PF13855">
    <property type="entry name" value="LRR_8"/>
    <property type="match status" value="3"/>
</dbReference>
<protein>
    <recommendedName>
        <fullName evidence="16">Verticillium wilt resistance-like protein</fullName>
    </recommendedName>
</protein>
<evidence type="ECO:0000256" key="3">
    <source>
        <dbReference type="ARBA" id="ARBA00022475"/>
    </source>
</evidence>
<evidence type="ECO:0000256" key="8">
    <source>
        <dbReference type="ARBA" id="ARBA00022989"/>
    </source>
</evidence>
<keyword evidence="11" id="KW-0325">Glycoprotein</keyword>
<dbReference type="PANTHER" id="PTHR48061">
    <property type="entry name" value="LEUCINE-RICH REPEAT RECEPTOR PROTEIN KINASE EMS1-LIKE-RELATED"/>
    <property type="match status" value="1"/>
</dbReference>
<keyword evidence="4" id="KW-0433">Leucine-rich repeat</keyword>
<keyword evidence="3" id="KW-1003">Cell membrane</keyword>
<dbReference type="GO" id="GO:0005886">
    <property type="term" value="C:plasma membrane"/>
    <property type="evidence" value="ECO:0007669"/>
    <property type="project" value="UniProtKB-SubCell"/>
</dbReference>
<dbReference type="Pfam" id="PF00560">
    <property type="entry name" value="LRR_1"/>
    <property type="match status" value="6"/>
</dbReference>
<comment type="similarity">
    <text evidence="2">Belongs to the RLP family.</text>
</comment>
<sequence>MCLILLGLCALVFSSECLGVACEEGRVIHLDLSQEGIYGRLDNSSILFDLRHLESLDMSYNHFNSTIPSRIGSLTNLSYLNLRCAGFRGQVPVEISRFSGLITLDLSTNCSSDERNLEIPNLSMLVQNFSKLQELYLDGANISAHENGWCQALSSSLPNLRVLSLVNSSVPGPLNESLGELQSLSSIHLEGTNLSSPVPESFAKFPNLTFLSLRGCGLRGTFPSGIFQVPTLEMIDLSNNEFLQGTLPEFPINNSLQKLILSSTKFVGNLPASFGNLRSLSTLDLSMCQFNGTLPSSMSNLTLVVNIRASHNNFTGRIPSFNLSTKLIEIDLSNNGLTGDIPLSLFDLPFLERVVLSNNQFSGHILEFPTTSPSFDTLDLSHNNLEGQIPTSFFGIVSLRSLSLSHNKFSGTQLQQMVQGNSKLTTLDLSYNSLISFPDLKNLSELRILNLSNNQIVGKIPNWIWGIGNNNLMHLSLSGNYLVGMEEPFSFPESLVYLDLHFNQLQGNISALPRSLGYLDLSSNNFTSLPNGNFRGHSTTSFFSLSNNSLAGAIPDSICTFRNISSLDLSHNNFSGGIPTCLIETSDLRYMLNLQSNNIEGPIPDVFPRGCQLKALNLNGNFIEGKIPKSLVNCFGLELLDLGHNELTDDFPCLLKNTTTLRVLILRSNKLYGSIECANANGSWPMLQIFDLANNNFSGELPSRWLTKLQGMMADGGDALLDVLGFDNGFRKSLYHRSIYYFRRWTDSALNPGVSGTGCSRSGLDFSRPDVIDTITAFTVEEIVYYKYTVSVTYKGLEMELPKILDIFTYIDLSRNSFCGQIPEEVGNLRALYILNLSHNTLTGHIPSSMGKLRKLESLDLSWNNLSGRIPTQLQSLSFLSFLNLSFNHLVGLIPTGSQLQTFTADSYIGNEGLCGFPLIKNCSDKVADPKEDKHSNSGRKIDWTLLSAEIGLFTGFAIVVAPLMFSRRRRIRILKTSRRQGTSDGEWSLSTALFLYKKKNHQKHSRIVSIKSPVKIRHHRRLPERATHIAVANSEIAIAVPTPSFAARHPLFVVNPSHTSPTFASPRREPPQ</sequence>
<evidence type="ECO:0000256" key="11">
    <source>
        <dbReference type="ARBA" id="ARBA00023180"/>
    </source>
</evidence>
<keyword evidence="6 13" id="KW-0732">Signal</keyword>
<dbReference type="SUPFAM" id="SSF52058">
    <property type="entry name" value="L domain-like"/>
    <property type="match status" value="4"/>
</dbReference>
<dbReference type="InterPro" id="IPR046956">
    <property type="entry name" value="RLP23-like"/>
</dbReference>
<dbReference type="PROSITE" id="PS51450">
    <property type="entry name" value="LRR"/>
    <property type="match status" value="2"/>
</dbReference>
<evidence type="ECO:0008006" key="16">
    <source>
        <dbReference type="Google" id="ProtNLM"/>
    </source>
</evidence>
<comment type="subcellular location">
    <subcellularLocation>
        <location evidence="1">Cell membrane</location>
        <topology evidence="1">Single-pass type I membrane protein</topology>
    </subcellularLocation>
</comment>
<dbReference type="Pfam" id="PF12799">
    <property type="entry name" value="LRR_4"/>
    <property type="match status" value="1"/>
</dbReference>
<accession>A0AA88E9P7</accession>
<evidence type="ECO:0000256" key="12">
    <source>
        <dbReference type="SAM" id="Phobius"/>
    </source>
</evidence>
<proteinExistence type="inferred from homology"/>
<evidence type="ECO:0000256" key="4">
    <source>
        <dbReference type="ARBA" id="ARBA00022614"/>
    </source>
</evidence>
<keyword evidence="10" id="KW-0675">Receptor</keyword>
<name>A0AA88E9P7_FICCA</name>
<feature type="chain" id="PRO_5041687429" description="Verticillium wilt resistance-like protein" evidence="13">
    <location>
        <begin position="18"/>
        <end position="1073"/>
    </location>
</feature>
<evidence type="ECO:0000313" key="14">
    <source>
        <dbReference type="EMBL" id="GMN68341.1"/>
    </source>
</evidence>
<evidence type="ECO:0000313" key="15">
    <source>
        <dbReference type="Proteomes" id="UP001187192"/>
    </source>
</evidence>
<keyword evidence="8 12" id="KW-1133">Transmembrane helix</keyword>
<dbReference type="FunFam" id="3.80.10.10:FF:000213">
    <property type="entry name" value="Tyrosine-sulfated glycopeptide receptor 1"/>
    <property type="match status" value="1"/>
</dbReference>
<dbReference type="InterPro" id="IPR032675">
    <property type="entry name" value="LRR_dom_sf"/>
</dbReference>
<keyword evidence="7" id="KW-0677">Repeat</keyword>
<dbReference type="InterPro" id="IPR001611">
    <property type="entry name" value="Leu-rich_rpt"/>
</dbReference>
<evidence type="ECO:0000256" key="7">
    <source>
        <dbReference type="ARBA" id="ARBA00022737"/>
    </source>
</evidence>
<evidence type="ECO:0000256" key="1">
    <source>
        <dbReference type="ARBA" id="ARBA00004251"/>
    </source>
</evidence>
<dbReference type="SMART" id="SM00369">
    <property type="entry name" value="LRR_TYP"/>
    <property type="match status" value="11"/>
</dbReference>
<dbReference type="InterPro" id="IPR003591">
    <property type="entry name" value="Leu-rich_rpt_typical-subtyp"/>
</dbReference>
<feature type="signal peptide" evidence="13">
    <location>
        <begin position="1"/>
        <end position="17"/>
    </location>
</feature>
<reference evidence="14" key="1">
    <citation type="submission" date="2023-07" db="EMBL/GenBank/DDBJ databases">
        <title>draft genome sequence of fig (Ficus carica).</title>
        <authorList>
            <person name="Takahashi T."/>
            <person name="Nishimura K."/>
        </authorList>
    </citation>
    <scope>NUCLEOTIDE SEQUENCE</scope>
</reference>
<feature type="transmembrane region" description="Helical" evidence="12">
    <location>
        <begin position="944"/>
        <end position="966"/>
    </location>
</feature>
<dbReference type="EMBL" id="BTGU01000597">
    <property type="protein sequence ID" value="GMN68341.1"/>
    <property type="molecule type" value="Genomic_DNA"/>
</dbReference>
<organism evidence="14 15">
    <name type="scientific">Ficus carica</name>
    <name type="common">Common fig</name>
    <dbReference type="NCBI Taxonomy" id="3494"/>
    <lineage>
        <taxon>Eukaryota</taxon>
        <taxon>Viridiplantae</taxon>
        <taxon>Streptophyta</taxon>
        <taxon>Embryophyta</taxon>
        <taxon>Tracheophyta</taxon>
        <taxon>Spermatophyta</taxon>
        <taxon>Magnoliopsida</taxon>
        <taxon>eudicotyledons</taxon>
        <taxon>Gunneridae</taxon>
        <taxon>Pentapetalae</taxon>
        <taxon>rosids</taxon>
        <taxon>fabids</taxon>
        <taxon>Rosales</taxon>
        <taxon>Moraceae</taxon>
        <taxon>Ficeae</taxon>
        <taxon>Ficus</taxon>
    </lineage>
</organism>
<evidence type="ECO:0000256" key="6">
    <source>
        <dbReference type="ARBA" id="ARBA00022729"/>
    </source>
</evidence>
<evidence type="ECO:0000256" key="2">
    <source>
        <dbReference type="ARBA" id="ARBA00009592"/>
    </source>
</evidence>
<keyword evidence="9 12" id="KW-0472">Membrane</keyword>
<dbReference type="Gene3D" id="3.80.10.10">
    <property type="entry name" value="Ribonuclease Inhibitor"/>
    <property type="match status" value="4"/>
</dbReference>
<dbReference type="SMART" id="SM00364">
    <property type="entry name" value="LRR_BAC"/>
    <property type="match status" value="4"/>
</dbReference>
<evidence type="ECO:0000256" key="5">
    <source>
        <dbReference type="ARBA" id="ARBA00022692"/>
    </source>
</evidence>
<dbReference type="PANTHER" id="PTHR48061:SF2">
    <property type="entry name" value="RECEPTOR LIKE PROTEIN 30-LIKE"/>
    <property type="match status" value="1"/>
</dbReference>
<keyword evidence="15" id="KW-1185">Reference proteome</keyword>
<dbReference type="AlphaFoldDB" id="A0AA88E9P7"/>
<dbReference type="Proteomes" id="UP001187192">
    <property type="component" value="Unassembled WGS sequence"/>
</dbReference>
<evidence type="ECO:0000256" key="13">
    <source>
        <dbReference type="SAM" id="SignalP"/>
    </source>
</evidence>
<dbReference type="InterPro" id="IPR025875">
    <property type="entry name" value="Leu-rich_rpt_4"/>
</dbReference>
<gene>
    <name evidence="14" type="ORF">TIFTF001_037396</name>
</gene>
<comment type="caution">
    <text evidence="14">The sequence shown here is derived from an EMBL/GenBank/DDBJ whole genome shotgun (WGS) entry which is preliminary data.</text>
</comment>
<evidence type="ECO:0000256" key="10">
    <source>
        <dbReference type="ARBA" id="ARBA00023170"/>
    </source>
</evidence>
<evidence type="ECO:0000256" key="9">
    <source>
        <dbReference type="ARBA" id="ARBA00023136"/>
    </source>
</evidence>